<dbReference type="PANTHER" id="PTHR43861">
    <property type="entry name" value="TRANS-ACONITATE 2-METHYLTRANSFERASE-RELATED"/>
    <property type="match status" value="1"/>
</dbReference>
<proteinExistence type="predicted"/>
<accession>A0A6C0CGA3</accession>
<dbReference type="Pfam" id="PF13649">
    <property type="entry name" value="Methyltransf_25"/>
    <property type="match status" value="1"/>
</dbReference>
<evidence type="ECO:0000256" key="2">
    <source>
        <dbReference type="ARBA" id="ARBA00022679"/>
    </source>
</evidence>
<protein>
    <recommendedName>
        <fullName evidence="4">Methyltransferase domain-containing protein</fullName>
    </recommendedName>
</protein>
<dbReference type="InterPro" id="IPR041698">
    <property type="entry name" value="Methyltransf_25"/>
</dbReference>
<feature type="domain" description="Methyltransferase" evidence="4">
    <location>
        <begin position="82"/>
        <end position="172"/>
    </location>
</feature>
<dbReference type="PANTHER" id="PTHR43861:SF1">
    <property type="entry name" value="TRANS-ACONITATE 2-METHYLTRANSFERASE"/>
    <property type="match status" value="1"/>
</dbReference>
<evidence type="ECO:0000256" key="1">
    <source>
        <dbReference type="ARBA" id="ARBA00022603"/>
    </source>
</evidence>
<dbReference type="AlphaFoldDB" id="A0A6C0CGA3"/>
<dbReference type="InterPro" id="IPR029063">
    <property type="entry name" value="SAM-dependent_MTases_sf"/>
</dbReference>
<keyword evidence="3" id="KW-0812">Transmembrane</keyword>
<sequence>METAYIFLAVLVFIMYGVTLWYSSIEGFEDGKSTELHDSEIYDETYAAIYDSLWNSNERIKYEQVSLQDICLADRQTSEVRVLDMCCGTANHACFFRDLGVSYLGVDTSDAMITKARERCSSAKFNKGDVTLPQLFSPKSYSHCLLLGFSIYMFQNPRVLSDNAYQWLQPGGYFVVHLIDPDKFDPLHDLSSPFAAFSLQKYNIERQSESVVYFDKFKYTGKLVKKPNEDDASYDEVLSYYDAADNGGIKYRENKLSMNMPSKERMMDIIKTSGFTHVENVDLVRCGKEYQYLCYFRK</sequence>
<evidence type="ECO:0000313" key="5">
    <source>
        <dbReference type="EMBL" id="QHT03192.1"/>
    </source>
</evidence>
<keyword evidence="1" id="KW-0489">Methyltransferase</keyword>
<dbReference type="GO" id="GO:0032259">
    <property type="term" value="P:methylation"/>
    <property type="evidence" value="ECO:0007669"/>
    <property type="project" value="UniProtKB-KW"/>
</dbReference>
<reference evidence="5" key="1">
    <citation type="journal article" date="2020" name="Nature">
        <title>Giant virus diversity and host interactions through global metagenomics.</title>
        <authorList>
            <person name="Schulz F."/>
            <person name="Roux S."/>
            <person name="Paez-Espino D."/>
            <person name="Jungbluth S."/>
            <person name="Walsh D.A."/>
            <person name="Denef V.J."/>
            <person name="McMahon K.D."/>
            <person name="Konstantinidis K.T."/>
            <person name="Eloe-Fadrosh E.A."/>
            <person name="Kyrpides N.C."/>
            <person name="Woyke T."/>
        </authorList>
    </citation>
    <scope>NUCLEOTIDE SEQUENCE</scope>
    <source>
        <strain evidence="5">GVMAG-M-3300020728-1</strain>
    </source>
</reference>
<dbReference type="CDD" id="cd02440">
    <property type="entry name" value="AdoMet_MTases"/>
    <property type="match status" value="1"/>
</dbReference>
<keyword evidence="3" id="KW-0472">Membrane</keyword>
<dbReference type="EMBL" id="MN739407">
    <property type="protein sequence ID" value="QHT03192.1"/>
    <property type="molecule type" value="Genomic_DNA"/>
</dbReference>
<feature type="transmembrane region" description="Helical" evidence="3">
    <location>
        <begin position="6"/>
        <end position="23"/>
    </location>
</feature>
<dbReference type="SUPFAM" id="SSF53335">
    <property type="entry name" value="S-adenosyl-L-methionine-dependent methyltransferases"/>
    <property type="match status" value="1"/>
</dbReference>
<keyword evidence="3" id="KW-1133">Transmembrane helix</keyword>
<name>A0A6C0CGA3_9ZZZZ</name>
<organism evidence="5">
    <name type="scientific">viral metagenome</name>
    <dbReference type="NCBI Taxonomy" id="1070528"/>
    <lineage>
        <taxon>unclassified sequences</taxon>
        <taxon>metagenomes</taxon>
        <taxon>organismal metagenomes</taxon>
    </lineage>
</organism>
<evidence type="ECO:0000256" key="3">
    <source>
        <dbReference type="SAM" id="Phobius"/>
    </source>
</evidence>
<dbReference type="Gene3D" id="3.40.50.150">
    <property type="entry name" value="Vaccinia Virus protein VP39"/>
    <property type="match status" value="1"/>
</dbReference>
<keyword evidence="2" id="KW-0808">Transferase</keyword>
<dbReference type="GO" id="GO:0008168">
    <property type="term" value="F:methyltransferase activity"/>
    <property type="evidence" value="ECO:0007669"/>
    <property type="project" value="UniProtKB-KW"/>
</dbReference>
<evidence type="ECO:0000259" key="4">
    <source>
        <dbReference type="Pfam" id="PF13649"/>
    </source>
</evidence>